<dbReference type="EMBL" id="CP151266">
    <property type="protein sequence ID" value="WZH49786.1"/>
    <property type="molecule type" value="Genomic_DNA"/>
</dbReference>
<protein>
    <submittedName>
        <fullName evidence="3">Uncharacterized protein</fullName>
    </submittedName>
</protein>
<sequence length="270" mass="28990">MKVYLVTVAALVASSFAAPVAEKPFTKRLSHIVETFSHNLPTSPDVDLHLQKDDDKEKRATAKTRRSESQMAAQQPHSKRLLADLGLTRFRNSDDLIAALGSLVNQITAHGVKINATLNAVQAGKTTKAKAKVDTTKEVMQMRTVLSRFLTRLASSRNLGFNDSEIEDIVDLLDKLILQIVGTVDSILGGLGSRDDITSPLNPLINMLTNLVSNLGVSDTELGAQLRELLGSILKGQVSGDKVGLNALLSGLESPLLRLHGLLGGIGKTN</sequence>
<feature type="region of interest" description="Disordered" evidence="1">
    <location>
        <begin position="43"/>
        <end position="75"/>
    </location>
</feature>
<feature type="compositionally biased region" description="Basic and acidic residues" evidence="1">
    <location>
        <begin position="46"/>
        <end position="68"/>
    </location>
</feature>
<evidence type="ECO:0000313" key="3">
    <source>
        <dbReference type="EMBL" id="WZH49786.1"/>
    </source>
</evidence>
<evidence type="ECO:0000256" key="1">
    <source>
        <dbReference type="SAM" id="MobiDB-lite"/>
    </source>
</evidence>
<reference evidence="3 4" key="1">
    <citation type="submission" date="2024-04" db="EMBL/GenBank/DDBJ databases">
        <title>Complete genome sequence of Fusarium acuminatum.</title>
        <authorList>
            <person name="Lan B."/>
        </authorList>
    </citation>
    <scope>NUCLEOTIDE SEQUENCE [LARGE SCALE GENOMIC DNA]</scope>
    <source>
        <strain evidence="3">1A</strain>
    </source>
</reference>
<feature type="chain" id="PRO_5047078766" evidence="2">
    <location>
        <begin position="18"/>
        <end position="270"/>
    </location>
</feature>
<keyword evidence="2" id="KW-0732">Signal</keyword>
<evidence type="ECO:0000313" key="4">
    <source>
        <dbReference type="Proteomes" id="UP001489902"/>
    </source>
</evidence>
<gene>
    <name evidence="3" type="ORF">QYS62_010996</name>
</gene>
<organism evidence="3 4">
    <name type="scientific">Fusarium acuminatum</name>
    <dbReference type="NCBI Taxonomy" id="5515"/>
    <lineage>
        <taxon>Eukaryota</taxon>
        <taxon>Fungi</taxon>
        <taxon>Dikarya</taxon>
        <taxon>Ascomycota</taxon>
        <taxon>Pezizomycotina</taxon>
        <taxon>Sordariomycetes</taxon>
        <taxon>Hypocreomycetidae</taxon>
        <taxon>Hypocreales</taxon>
        <taxon>Nectriaceae</taxon>
        <taxon>Fusarium</taxon>
        <taxon>Fusarium tricinctum species complex</taxon>
    </lineage>
</organism>
<name>A0ABZ2X9J8_9HYPO</name>
<evidence type="ECO:0000256" key="2">
    <source>
        <dbReference type="SAM" id="SignalP"/>
    </source>
</evidence>
<feature type="signal peptide" evidence="2">
    <location>
        <begin position="1"/>
        <end position="17"/>
    </location>
</feature>
<dbReference type="Proteomes" id="UP001489902">
    <property type="component" value="Chromosome 7"/>
</dbReference>
<proteinExistence type="predicted"/>
<keyword evidence="4" id="KW-1185">Reference proteome</keyword>
<accession>A0ABZ2X9J8</accession>